<feature type="compositionally biased region" description="Polar residues" evidence="7">
    <location>
        <begin position="38"/>
        <end position="59"/>
    </location>
</feature>
<gene>
    <name evidence="9" type="ORF">PSEHALCIP103_01171</name>
</gene>
<keyword evidence="4" id="KW-0564">Palmitate</keyword>
<accession>A0A9W4QVI2</accession>
<evidence type="ECO:0000256" key="6">
    <source>
        <dbReference type="ARBA" id="ARBA00023288"/>
    </source>
</evidence>
<evidence type="ECO:0000313" key="9">
    <source>
        <dbReference type="EMBL" id="CAH9055110.1"/>
    </source>
</evidence>
<feature type="chain" id="PRO_5040725175" description="Lipoprotein" evidence="8">
    <location>
        <begin position="24"/>
        <end position="59"/>
    </location>
</feature>
<comment type="subcellular location">
    <subcellularLocation>
        <location evidence="1">Cell outer membrane</location>
        <topology evidence="1">Lipid-anchor</topology>
    </subcellularLocation>
</comment>
<evidence type="ECO:0000256" key="2">
    <source>
        <dbReference type="ARBA" id="ARBA00022729"/>
    </source>
</evidence>
<evidence type="ECO:0000256" key="1">
    <source>
        <dbReference type="ARBA" id="ARBA00004459"/>
    </source>
</evidence>
<keyword evidence="2 8" id="KW-0732">Signal</keyword>
<comment type="caution">
    <text evidence="9">The sequence shown here is derived from an EMBL/GenBank/DDBJ whole genome shotgun (WGS) entry which is preliminary data.</text>
</comment>
<sequence>MKATYTLQLKQLLISTVLLCALAGCGQSGPLYLPEQPAEQNQPTDIPNKQTPAEQQQEQ</sequence>
<protein>
    <recommendedName>
        <fullName evidence="11">Lipoprotein</fullName>
    </recommendedName>
</protein>
<evidence type="ECO:0000256" key="3">
    <source>
        <dbReference type="ARBA" id="ARBA00023136"/>
    </source>
</evidence>
<dbReference type="Pfam" id="PF13627">
    <property type="entry name" value="LptM_cons"/>
    <property type="match status" value="1"/>
</dbReference>
<dbReference type="RefSeq" id="WP_010392638.1">
    <property type="nucleotide sequence ID" value="NZ_CAMAPB010000012.1"/>
</dbReference>
<dbReference type="AlphaFoldDB" id="A0A9W4QVI2"/>
<evidence type="ECO:0000256" key="8">
    <source>
        <dbReference type="SAM" id="SignalP"/>
    </source>
</evidence>
<feature type="region of interest" description="Disordered" evidence="7">
    <location>
        <begin position="31"/>
        <end position="59"/>
    </location>
</feature>
<evidence type="ECO:0000256" key="4">
    <source>
        <dbReference type="ARBA" id="ARBA00023139"/>
    </source>
</evidence>
<dbReference type="GO" id="GO:0009279">
    <property type="term" value="C:cell outer membrane"/>
    <property type="evidence" value="ECO:0007669"/>
    <property type="project" value="UniProtKB-SubCell"/>
</dbReference>
<keyword evidence="5" id="KW-0998">Cell outer membrane</keyword>
<keyword evidence="10" id="KW-1185">Reference proteome</keyword>
<dbReference type="InterPro" id="IPR032831">
    <property type="entry name" value="LptM_cons"/>
</dbReference>
<keyword evidence="3" id="KW-0472">Membrane</keyword>
<evidence type="ECO:0000256" key="7">
    <source>
        <dbReference type="SAM" id="MobiDB-lite"/>
    </source>
</evidence>
<proteinExistence type="predicted"/>
<name>A0A9W4QVI2_PSEHA</name>
<feature type="signal peptide" evidence="8">
    <location>
        <begin position="1"/>
        <end position="23"/>
    </location>
</feature>
<dbReference type="NCBIfam" id="NF047847">
    <property type="entry name" value="SS_mature_LptM"/>
    <property type="match status" value="1"/>
</dbReference>
<keyword evidence="6" id="KW-0449">Lipoprotein</keyword>
<evidence type="ECO:0008006" key="11">
    <source>
        <dbReference type="Google" id="ProtNLM"/>
    </source>
</evidence>
<organism evidence="9 10">
    <name type="scientific">Pseudoalteromonas haloplanktis</name>
    <name type="common">Alteromonas haloplanktis</name>
    <dbReference type="NCBI Taxonomy" id="228"/>
    <lineage>
        <taxon>Bacteria</taxon>
        <taxon>Pseudomonadati</taxon>
        <taxon>Pseudomonadota</taxon>
        <taxon>Gammaproteobacteria</taxon>
        <taxon>Alteromonadales</taxon>
        <taxon>Pseudoalteromonadaceae</taxon>
        <taxon>Pseudoalteromonas</taxon>
    </lineage>
</organism>
<evidence type="ECO:0000256" key="5">
    <source>
        <dbReference type="ARBA" id="ARBA00023237"/>
    </source>
</evidence>
<dbReference type="EMBL" id="CAMAPB010000012">
    <property type="protein sequence ID" value="CAH9055110.1"/>
    <property type="molecule type" value="Genomic_DNA"/>
</dbReference>
<reference evidence="9" key="1">
    <citation type="submission" date="2022-07" db="EMBL/GenBank/DDBJ databases">
        <authorList>
            <person name="Criscuolo A."/>
        </authorList>
    </citation>
    <scope>NUCLEOTIDE SEQUENCE</scope>
    <source>
        <strain evidence="9">CIP103197</strain>
    </source>
</reference>
<dbReference type="PROSITE" id="PS51257">
    <property type="entry name" value="PROKAR_LIPOPROTEIN"/>
    <property type="match status" value="1"/>
</dbReference>
<evidence type="ECO:0000313" key="10">
    <source>
        <dbReference type="Proteomes" id="UP001152447"/>
    </source>
</evidence>
<dbReference type="Proteomes" id="UP001152447">
    <property type="component" value="Unassembled WGS sequence"/>
</dbReference>